<evidence type="ECO:0000256" key="6">
    <source>
        <dbReference type="ARBA" id="ARBA00023014"/>
    </source>
</evidence>
<comment type="similarity">
    <text evidence="8">Belongs to the Bfd family.</text>
</comment>
<dbReference type="OrthoDB" id="7428628at2"/>
<evidence type="ECO:0000256" key="8">
    <source>
        <dbReference type="ARBA" id="ARBA00046332"/>
    </source>
</evidence>
<evidence type="ECO:0000313" key="11">
    <source>
        <dbReference type="Proteomes" id="UP000229498"/>
    </source>
</evidence>
<dbReference type="GO" id="GO:0046872">
    <property type="term" value="F:metal ion binding"/>
    <property type="evidence" value="ECO:0007669"/>
    <property type="project" value="UniProtKB-KW"/>
</dbReference>
<keyword evidence="6" id="KW-0411">Iron-sulfur</keyword>
<keyword evidence="5" id="KW-0408">Iron</keyword>
<dbReference type="InterPro" id="IPR052371">
    <property type="entry name" value="BFD-associated_ferredoxin"/>
</dbReference>
<keyword evidence="3" id="KW-0479">Metal-binding</keyword>
<evidence type="ECO:0000313" key="10">
    <source>
        <dbReference type="EMBL" id="PJK27578.1"/>
    </source>
</evidence>
<dbReference type="PANTHER" id="PTHR37424">
    <property type="entry name" value="BACTERIOFERRITIN-ASSOCIATED FERREDOXIN"/>
    <property type="match status" value="1"/>
</dbReference>
<proteinExistence type="inferred from homology"/>
<keyword evidence="11" id="KW-1185">Reference proteome</keyword>
<dbReference type="EMBL" id="PHIG01000063">
    <property type="protein sequence ID" value="PJK27578.1"/>
    <property type="molecule type" value="Genomic_DNA"/>
</dbReference>
<dbReference type="GO" id="GO:0051537">
    <property type="term" value="F:2 iron, 2 sulfur cluster binding"/>
    <property type="evidence" value="ECO:0007669"/>
    <property type="project" value="UniProtKB-KW"/>
</dbReference>
<evidence type="ECO:0000259" key="9">
    <source>
        <dbReference type="Pfam" id="PF04324"/>
    </source>
</evidence>
<dbReference type="AlphaFoldDB" id="A0A2M9FVS8"/>
<keyword evidence="1" id="KW-0813">Transport</keyword>
<evidence type="ECO:0000256" key="3">
    <source>
        <dbReference type="ARBA" id="ARBA00022723"/>
    </source>
</evidence>
<sequence>MYVCICNALSDDQVTGAIRQGVDCAEDLHPHLGCEVRCGRCVSTIVEMMDAELNGAGDAAMMAAE</sequence>
<keyword evidence="4" id="KW-0249">Electron transport</keyword>
<dbReference type="InterPro" id="IPR007419">
    <property type="entry name" value="BFD-like_2Fe2S-bd_dom"/>
</dbReference>
<dbReference type="InterPro" id="IPR041854">
    <property type="entry name" value="BFD-like_2Fe2S-bd_dom_sf"/>
</dbReference>
<evidence type="ECO:0000256" key="4">
    <source>
        <dbReference type="ARBA" id="ARBA00022982"/>
    </source>
</evidence>
<protein>
    <recommendedName>
        <fullName evidence="7">Bacterioferritin-associated ferredoxin</fullName>
    </recommendedName>
</protein>
<dbReference type="RefSeq" id="WP_109795291.1">
    <property type="nucleotide sequence ID" value="NZ_PHIG01000063.1"/>
</dbReference>
<evidence type="ECO:0000256" key="7">
    <source>
        <dbReference type="ARBA" id="ARBA00039386"/>
    </source>
</evidence>
<dbReference type="Gene3D" id="1.10.10.1100">
    <property type="entry name" value="BFD-like [2Fe-2S]-binding domain"/>
    <property type="match status" value="1"/>
</dbReference>
<evidence type="ECO:0000256" key="1">
    <source>
        <dbReference type="ARBA" id="ARBA00022448"/>
    </source>
</evidence>
<dbReference type="PANTHER" id="PTHR37424:SF1">
    <property type="entry name" value="BACTERIOFERRITIN-ASSOCIATED FERREDOXIN"/>
    <property type="match status" value="1"/>
</dbReference>
<accession>A0A2M9FVS8</accession>
<reference evidence="10 11" key="1">
    <citation type="submission" date="2017-11" db="EMBL/GenBank/DDBJ databases">
        <title>Draft genome sequence of Rhizobiales bacterium SY3-13.</title>
        <authorList>
            <person name="Sun C."/>
        </authorList>
    </citation>
    <scope>NUCLEOTIDE SEQUENCE [LARGE SCALE GENOMIC DNA]</scope>
    <source>
        <strain evidence="10 11">SY3-13</strain>
    </source>
</reference>
<comment type="caution">
    <text evidence="10">The sequence shown here is derived from an EMBL/GenBank/DDBJ whole genome shotgun (WGS) entry which is preliminary data.</text>
</comment>
<evidence type="ECO:0000256" key="5">
    <source>
        <dbReference type="ARBA" id="ARBA00023004"/>
    </source>
</evidence>
<keyword evidence="2" id="KW-0001">2Fe-2S</keyword>
<name>A0A2M9FVS8_9PROT</name>
<dbReference type="Proteomes" id="UP000229498">
    <property type="component" value="Unassembled WGS sequence"/>
</dbReference>
<dbReference type="Pfam" id="PF04324">
    <property type="entry name" value="Fer2_BFD"/>
    <property type="match status" value="1"/>
</dbReference>
<organism evidence="10 11">
    <name type="scientific">Minwuia thermotolerans</name>
    <dbReference type="NCBI Taxonomy" id="2056226"/>
    <lineage>
        <taxon>Bacteria</taxon>
        <taxon>Pseudomonadati</taxon>
        <taxon>Pseudomonadota</taxon>
        <taxon>Alphaproteobacteria</taxon>
        <taxon>Minwuiales</taxon>
        <taxon>Minwuiaceae</taxon>
        <taxon>Minwuia</taxon>
    </lineage>
</organism>
<feature type="domain" description="BFD-like [2Fe-2S]-binding" evidence="9">
    <location>
        <begin position="2"/>
        <end position="50"/>
    </location>
</feature>
<evidence type="ECO:0000256" key="2">
    <source>
        <dbReference type="ARBA" id="ARBA00022714"/>
    </source>
</evidence>
<gene>
    <name evidence="10" type="ORF">CVT23_21960</name>
</gene>